<evidence type="ECO:0000259" key="9">
    <source>
        <dbReference type="Pfam" id="PF02540"/>
    </source>
</evidence>
<evidence type="ECO:0000256" key="6">
    <source>
        <dbReference type="RuleBase" id="RU003811"/>
    </source>
</evidence>
<dbReference type="RefSeq" id="WP_052881183.1">
    <property type="nucleotide sequence ID" value="NZ_CP010904.1"/>
</dbReference>
<dbReference type="Proteomes" id="UP000035268">
    <property type="component" value="Chromosome"/>
</dbReference>
<dbReference type="GO" id="GO:0005524">
    <property type="term" value="F:ATP binding"/>
    <property type="evidence" value="ECO:0007669"/>
    <property type="project" value="UniProtKB-KW"/>
</dbReference>
<evidence type="ECO:0000256" key="7">
    <source>
        <dbReference type="RuleBase" id="RU003812"/>
    </source>
</evidence>
<keyword evidence="3 6" id="KW-0547">Nucleotide-binding</keyword>
<keyword evidence="5 6" id="KW-0520">NAD</keyword>
<evidence type="ECO:0000256" key="8">
    <source>
        <dbReference type="SAM" id="MobiDB-lite"/>
    </source>
</evidence>
<dbReference type="CDD" id="cd00553">
    <property type="entry name" value="NAD_synthase"/>
    <property type="match status" value="1"/>
</dbReference>
<evidence type="ECO:0000256" key="3">
    <source>
        <dbReference type="ARBA" id="ARBA00022741"/>
    </source>
</evidence>
<comment type="similarity">
    <text evidence="6">Belongs to the NAD synthetase family.</text>
</comment>
<keyword evidence="4 6" id="KW-0067">ATP-binding</keyword>
<comment type="pathway">
    <text evidence="1">Cofactor biosynthesis; NAD(+) biosynthesis.</text>
</comment>
<comment type="catalytic activity">
    <reaction evidence="7">
        <text>deamido-NAD(+) + NH4(+) + ATP = AMP + diphosphate + NAD(+) + H(+)</text>
        <dbReference type="Rhea" id="RHEA:21188"/>
        <dbReference type="ChEBI" id="CHEBI:15378"/>
        <dbReference type="ChEBI" id="CHEBI:28938"/>
        <dbReference type="ChEBI" id="CHEBI:30616"/>
        <dbReference type="ChEBI" id="CHEBI:33019"/>
        <dbReference type="ChEBI" id="CHEBI:57540"/>
        <dbReference type="ChEBI" id="CHEBI:58437"/>
        <dbReference type="ChEBI" id="CHEBI:456215"/>
        <dbReference type="EC" id="6.3.1.5"/>
    </reaction>
</comment>
<feature type="domain" description="NAD/GMP synthase" evidence="9">
    <location>
        <begin position="21"/>
        <end position="105"/>
    </location>
</feature>
<reference evidence="10 11" key="2">
    <citation type="journal article" date="2016" name="ISME J.">
        <title>Characterization of the first cultured representative of Verrucomicrobia subdivision 5 indicates the proposal of a novel phylum.</title>
        <authorList>
            <person name="Spring S."/>
            <person name="Bunk B."/>
            <person name="Sproer C."/>
            <person name="Schumann P."/>
            <person name="Rohde M."/>
            <person name="Tindall B.J."/>
            <person name="Klenk H.P."/>
        </authorList>
    </citation>
    <scope>NUCLEOTIDE SEQUENCE [LARGE SCALE GENOMIC DNA]</scope>
    <source>
        <strain evidence="10 11">L21-Fru-AB</strain>
    </source>
</reference>
<keyword evidence="11" id="KW-1185">Reference proteome</keyword>
<dbReference type="Gene3D" id="3.40.50.620">
    <property type="entry name" value="HUPs"/>
    <property type="match status" value="1"/>
</dbReference>
<evidence type="ECO:0000256" key="1">
    <source>
        <dbReference type="ARBA" id="ARBA00004790"/>
    </source>
</evidence>
<dbReference type="InterPro" id="IPR003694">
    <property type="entry name" value="NAD_synthase"/>
</dbReference>
<dbReference type="Pfam" id="PF02540">
    <property type="entry name" value="NAD_synthase"/>
    <property type="match status" value="2"/>
</dbReference>
<sequence length="319" mass="35655">MPRPTERPEDAAAEPDPAPLISFIREFTRERSAPGLVLGLSGGLDSAVLCSLAARALGGGHVHALMLPDRTTPAESLRHARACADACGVDPVLQPIDPVLLAFKDWRRSWMRRLPRFLAAPLLRAGYRHYTKKAGHSPYEAGMNPSTPGPYRRMRLSAEAYYRLKHRVRAVMLYEYAERRGLPVAGAANRTEWMTGFFVRYGCDHLADVMPLLHLYKTGVRQLARRLPVPREVIDMAPSPDLMPGITDEYALGITYSRLDAVLELLDRRESPADISRRTGIPGEEVERVIKLRERAEAMRSTAATVHNSRKGAQRDTEE</sequence>
<evidence type="ECO:0000256" key="2">
    <source>
        <dbReference type="ARBA" id="ARBA00022598"/>
    </source>
</evidence>
<dbReference type="SUPFAM" id="SSF52402">
    <property type="entry name" value="Adenine nucleotide alpha hydrolases-like"/>
    <property type="match status" value="1"/>
</dbReference>
<proteinExistence type="inferred from homology"/>
<dbReference type="AlphaFoldDB" id="A0A0G3EBB8"/>
<gene>
    <name evidence="10" type="primary">nadE_1</name>
    <name evidence="10" type="ORF">L21SP4_00512</name>
</gene>
<evidence type="ECO:0000256" key="5">
    <source>
        <dbReference type="ARBA" id="ARBA00023027"/>
    </source>
</evidence>
<dbReference type="EMBL" id="CP010904">
    <property type="protein sequence ID" value="AKJ63786.1"/>
    <property type="molecule type" value="Genomic_DNA"/>
</dbReference>
<dbReference type="GO" id="GO:0004359">
    <property type="term" value="F:glutaminase activity"/>
    <property type="evidence" value="ECO:0007669"/>
    <property type="project" value="InterPro"/>
</dbReference>
<dbReference type="PANTHER" id="PTHR23090">
    <property type="entry name" value="NH 3 /GLUTAMINE-DEPENDENT NAD + SYNTHETASE"/>
    <property type="match status" value="1"/>
</dbReference>
<reference evidence="11" key="1">
    <citation type="submission" date="2015-02" db="EMBL/GenBank/DDBJ databases">
        <title>Description and complete genome sequence of the first cultured representative of the subdivision 5 of the Verrucomicrobia phylum.</title>
        <authorList>
            <person name="Spring S."/>
            <person name="Bunk B."/>
            <person name="Sproer C."/>
            <person name="Klenk H.-P."/>
        </authorList>
    </citation>
    <scope>NUCLEOTIDE SEQUENCE [LARGE SCALE GENOMIC DNA]</scope>
    <source>
        <strain evidence="11">L21-Fru-AB</strain>
    </source>
</reference>
<keyword evidence="2 6" id="KW-0436">Ligase</keyword>
<dbReference type="InterPro" id="IPR014729">
    <property type="entry name" value="Rossmann-like_a/b/a_fold"/>
</dbReference>
<protein>
    <recommendedName>
        <fullName evidence="7">NH(3)-dependent NAD(+) synthetase</fullName>
        <ecNumber evidence="7">6.3.1.5</ecNumber>
    </recommendedName>
</protein>
<dbReference type="GO" id="GO:0003952">
    <property type="term" value="F:NAD+ synthase (glutamine-hydrolyzing) activity"/>
    <property type="evidence" value="ECO:0007669"/>
    <property type="project" value="InterPro"/>
</dbReference>
<feature type="region of interest" description="Disordered" evidence="8">
    <location>
        <begin position="298"/>
        <end position="319"/>
    </location>
</feature>
<organism evidence="10 11">
    <name type="scientific">Kiritimatiella glycovorans</name>
    <dbReference type="NCBI Taxonomy" id="1307763"/>
    <lineage>
        <taxon>Bacteria</taxon>
        <taxon>Pseudomonadati</taxon>
        <taxon>Kiritimatiellota</taxon>
        <taxon>Kiritimatiellia</taxon>
        <taxon>Kiritimatiellales</taxon>
        <taxon>Kiritimatiellaceae</taxon>
        <taxon>Kiritimatiella</taxon>
    </lineage>
</organism>
<dbReference type="GO" id="GO:0005737">
    <property type="term" value="C:cytoplasm"/>
    <property type="evidence" value="ECO:0007669"/>
    <property type="project" value="InterPro"/>
</dbReference>
<dbReference type="PANTHER" id="PTHR23090:SF9">
    <property type="entry name" value="GLUTAMINE-DEPENDENT NAD(+) SYNTHETASE"/>
    <property type="match status" value="1"/>
</dbReference>
<feature type="domain" description="NAD/GMP synthase" evidence="9">
    <location>
        <begin position="164"/>
        <end position="301"/>
    </location>
</feature>
<dbReference type="GO" id="GO:0008795">
    <property type="term" value="F:NAD+ synthase activity"/>
    <property type="evidence" value="ECO:0007669"/>
    <property type="project" value="UniProtKB-EC"/>
</dbReference>
<dbReference type="UniPathway" id="UPA00253"/>
<name>A0A0G3EBB8_9BACT</name>
<dbReference type="KEGG" id="vbl:L21SP4_00512"/>
<dbReference type="GO" id="GO:0009435">
    <property type="term" value="P:NAD+ biosynthetic process"/>
    <property type="evidence" value="ECO:0007669"/>
    <property type="project" value="UniProtKB-UniPathway"/>
</dbReference>
<evidence type="ECO:0000313" key="10">
    <source>
        <dbReference type="EMBL" id="AKJ63786.1"/>
    </source>
</evidence>
<accession>A0A0G3EBB8</accession>
<dbReference type="InterPro" id="IPR022310">
    <property type="entry name" value="NAD/GMP_synthase"/>
</dbReference>
<dbReference type="NCBIfam" id="TIGR00552">
    <property type="entry name" value="nadE"/>
    <property type="match status" value="1"/>
</dbReference>
<evidence type="ECO:0000313" key="11">
    <source>
        <dbReference type="Proteomes" id="UP000035268"/>
    </source>
</evidence>
<dbReference type="EC" id="6.3.1.5" evidence="7"/>
<dbReference type="OrthoDB" id="9799210at2"/>
<evidence type="ECO:0000256" key="4">
    <source>
        <dbReference type="ARBA" id="ARBA00022840"/>
    </source>
</evidence>
<dbReference type="STRING" id="1307763.L21SP4_00512"/>